<feature type="non-terminal residue" evidence="1">
    <location>
        <position position="69"/>
    </location>
</feature>
<proteinExistence type="predicted"/>
<sequence length="69" mass="7948">YLKKDTCSKGILIPAGKVFQLFKNSLQETQGSHGKKISWMWRFHWKELRKVSGAGAQPLQRTTWKSTAQ</sequence>
<accession>A0AAV7PGC9</accession>
<gene>
    <name evidence="1" type="ORF">NDU88_005773</name>
</gene>
<name>A0AAV7PGC9_PLEWA</name>
<evidence type="ECO:0000313" key="1">
    <source>
        <dbReference type="EMBL" id="KAJ1127371.1"/>
    </source>
</evidence>
<protein>
    <submittedName>
        <fullName evidence="1">Uncharacterized protein</fullName>
    </submittedName>
</protein>
<organism evidence="1 2">
    <name type="scientific">Pleurodeles waltl</name>
    <name type="common">Iberian ribbed newt</name>
    <dbReference type="NCBI Taxonomy" id="8319"/>
    <lineage>
        <taxon>Eukaryota</taxon>
        <taxon>Metazoa</taxon>
        <taxon>Chordata</taxon>
        <taxon>Craniata</taxon>
        <taxon>Vertebrata</taxon>
        <taxon>Euteleostomi</taxon>
        <taxon>Amphibia</taxon>
        <taxon>Batrachia</taxon>
        <taxon>Caudata</taxon>
        <taxon>Salamandroidea</taxon>
        <taxon>Salamandridae</taxon>
        <taxon>Pleurodelinae</taxon>
        <taxon>Pleurodeles</taxon>
    </lineage>
</organism>
<dbReference type="AlphaFoldDB" id="A0AAV7PGC9"/>
<keyword evidence="2" id="KW-1185">Reference proteome</keyword>
<comment type="caution">
    <text evidence="1">The sequence shown here is derived from an EMBL/GenBank/DDBJ whole genome shotgun (WGS) entry which is preliminary data.</text>
</comment>
<evidence type="ECO:0000313" key="2">
    <source>
        <dbReference type="Proteomes" id="UP001066276"/>
    </source>
</evidence>
<feature type="non-terminal residue" evidence="1">
    <location>
        <position position="1"/>
    </location>
</feature>
<dbReference type="EMBL" id="JANPWB010000011">
    <property type="protein sequence ID" value="KAJ1127371.1"/>
    <property type="molecule type" value="Genomic_DNA"/>
</dbReference>
<dbReference type="Proteomes" id="UP001066276">
    <property type="component" value="Chromosome 7"/>
</dbReference>
<reference evidence="1" key="1">
    <citation type="journal article" date="2022" name="bioRxiv">
        <title>Sequencing and chromosome-scale assembly of the giantPleurodeles waltlgenome.</title>
        <authorList>
            <person name="Brown T."/>
            <person name="Elewa A."/>
            <person name="Iarovenko S."/>
            <person name="Subramanian E."/>
            <person name="Araus A.J."/>
            <person name="Petzold A."/>
            <person name="Susuki M."/>
            <person name="Suzuki K.-i.T."/>
            <person name="Hayashi T."/>
            <person name="Toyoda A."/>
            <person name="Oliveira C."/>
            <person name="Osipova E."/>
            <person name="Leigh N.D."/>
            <person name="Simon A."/>
            <person name="Yun M.H."/>
        </authorList>
    </citation>
    <scope>NUCLEOTIDE SEQUENCE</scope>
    <source>
        <strain evidence="1">20211129_DDA</strain>
        <tissue evidence="1">Liver</tissue>
    </source>
</reference>